<evidence type="ECO:0000256" key="2">
    <source>
        <dbReference type="ARBA" id="ARBA00023125"/>
    </source>
</evidence>
<dbReference type="CDD" id="cd01544">
    <property type="entry name" value="PBP1_GalR"/>
    <property type="match status" value="1"/>
</dbReference>
<evidence type="ECO:0000259" key="4">
    <source>
        <dbReference type="PROSITE" id="PS50932"/>
    </source>
</evidence>
<dbReference type="PANTHER" id="PTHR30146">
    <property type="entry name" value="LACI-RELATED TRANSCRIPTIONAL REPRESSOR"/>
    <property type="match status" value="1"/>
</dbReference>
<dbReference type="CDD" id="cd01392">
    <property type="entry name" value="HTH_LacI"/>
    <property type="match status" value="1"/>
</dbReference>
<dbReference type="Proteomes" id="UP000886780">
    <property type="component" value="Unassembled WGS sequence"/>
</dbReference>
<feature type="domain" description="HTH lacI-type" evidence="4">
    <location>
        <begin position="1"/>
        <end position="57"/>
    </location>
</feature>
<dbReference type="InterPro" id="IPR028082">
    <property type="entry name" value="Peripla_BP_I"/>
</dbReference>
<dbReference type="PROSITE" id="PS00356">
    <property type="entry name" value="HTH_LACI_1"/>
    <property type="match status" value="1"/>
</dbReference>
<organism evidence="5 6">
    <name type="scientific">Candidatus Lachnoclostridium stercoripullorum</name>
    <dbReference type="NCBI Taxonomy" id="2838635"/>
    <lineage>
        <taxon>Bacteria</taxon>
        <taxon>Bacillati</taxon>
        <taxon>Bacillota</taxon>
        <taxon>Clostridia</taxon>
        <taxon>Lachnospirales</taxon>
        <taxon>Lachnospiraceae</taxon>
    </lineage>
</organism>
<dbReference type="GO" id="GO:0003700">
    <property type="term" value="F:DNA-binding transcription factor activity"/>
    <property type="evidence" value="ECO:0007669"/>
    <property type="project" value="TreeGrafter"/>
</dbReference>
<dbReference type="AlphaFoldDB" id="A0A9D1W511"/>
<dbReference type="EMBL" id="DXEU01000117">
    <property type="protein sequence ID" value="HIX52500.1"/>
    <property type="molecule type" value="Genomic_DNA"/>
</dbReference>
<dbReference type="PANTHER" id="PTHR30146:SF109">
    <property type="entry name" value="HTH-TYPE TRANSCRIPTIONAL REGULATOR GALS"/>
    <property type="match status" value="1"/>
</dbReference>
<evidence type="ECO:0000256" key="1">
    <source>
        <dbReference type="ARBA" id="ARBA00023015"/>
    </source>
</evidence>
<evidence type="ECO:0000256" key="3">
    <source>
        <dbReference type="ARBA" id="ARBA00023163"/>
    </source>
</evidence>
<dbReference type="Gene3D" id="3.40.50.2300">
    <property type="match status" value="2"/>
</dbReference>
<proteinExistence type="predicted"/>
<reference evidence="5" key="1">
    <citation type="journal article" date="2021" name="PeerJ">
        <title>Extensive microbial diversity within the chicken gut microbiome revealed by metagenomics and culture.</title>
        <authorList>
            <person name="Gilroy R."/>
            <person name="Ravi A."/>
            <person name="Getino M."/>
            <person name="Pursley I."/>
            <person name="Horton D.L."/>
            <person name="Alikhan N.F."/>
            <person name="Baker D."/>
            <person name="Gharbi K."/>
            <person name="Hall N."/>
            <person name="Watson M."/>
            <person name="Adriaenssens E.M."/>
            <person name="Foster-Nyarko E."/>
            <person name="Jarju S."/>
            <person name="Secka A."/>
            <person name="Antonio M."/>
            <person name="Oren A."/>
            <person name="Chaudhuri R.R."/>
            <person name="La Ragione R."/>
            <person name="Hildebrand F."/>
            <person name="Pallen M.J."/>
        </authorList>
    </citation>
    <scope>NUCLEOTIDE SEQUENCE</scope>
    <source>
        <strain evidence="5">ChiGjej4B4-12881</strain>
    </source>
</reference>
<gene>
    <name evidence="5" type="ORF">IAA28_06825</name>
</gene>
<evidence type="ECO:0000313" key="6">
    <source>
        <dbReference type="Proteomes" id="UP000886780"/>
    </source>
</evidence>
<dbReference type="Pfam" id="PF00356">
    <property type="entry name" value="LacI"/>
    <property type="match status" value="1"/>
</dbReference>
<dbReference type="GO" id="GO:0000976">
    <property type="term" value="F:transcription cis-regulatory region binding"/>
    <property type="evidence" value="ECO:0007669"/>
    <property type="project" value="TreeGrafter"/>
</dbReference>
<dbReference type="PROSITE" id="PS50932">
    <property type="entry name" value="HTH_LACI_2"/>
    <property type="match status" value="1"/>
</dbReference>
<dbReference type="Gene3D" id="1.10.260.40">
    <property type="entry name" value="lambda repressor-like DNA-binding domains"/>
    <property type="match status" value="1"/>
</dbReference>
<keyword evidence="1" id="KW-0805">Transcription regulation</keyword>
<dbReference type="InterPro" id="IPR000843">
    <property type="entry name" value="HTH_LacI"/>
</dbReference>
<name>A0A9D1W511_9FIRM</name>
<keyword evidence="3" id="KW-0804">Transcription</keyword>
<protein>
    <submittedName>
        <fullName evidence="5">LacI family transcriptional regulator</fullName>
    </submittedName>
</protein>
<dbReference type="InterPro" id="IPR046335">
    <property type="entry name" value="LacI/GalR-like_sensor"/>
</dbReference>
<keyword evidence="2" id="KW-0238">DNA-binding</keyword>
<evidence type="ECO:0000313" key="5">
    <source>
        <dbReference type="EMBL" id="HIX52500.1"/>
    </source>
</evidence>
<reference evidence="5" key="2">
    <citation type="submission" date="2021-04" db="EMBL/GenBank/DDBJ databases">
        <authorList>
            <person name="Gilroy R."/>
        </authorList>
    </citation>
    <scope>NUCLEOTIDE SEQUENCE</scope>
    <source>
        <strain evidence="5">ChiGjej4B4-12881</strain>
    </source>
</reference>
<dbReference type="PRINTS" id="PR00036">
    <property type="entry name" value="HTHLACI"/>
</dbReference>
<dbReference type="SUPFAM" id="SSF47413">
    <property type="entry name" value="lambda repressor-like DNA-binding domains"/>
    <property type="match status" value="1"/>
</dbReference>
<sequence>MTLKEIAQKAGVSISTVSRVINNQNSKAASKEVQDRIWQIVRETGYTPNISAKSLQKGEQTPINTRSLACLFARTPDSPNDPFFSSLARSVETAAYQQNYLVKSSFTAFDLTETSSNIRMFMDPSINGVAVLGRIDKAGLKFLKQHCRFVAYTGLNEINAKYDQILCDGYQAAVTAVEHLISLGHRHIGYIGETDNETRYQGYQDALESHHLPCSPSYVASVPQTSSGGLKGALKLLEQQPLLTAFFCSNDVTAIGAMRAIRDKGLRIPKDISVISIDDIDTAQYLSPMLTTIHVPIEEMGQMTAKILIDRITGGHTLPMKIFLPFYLCQRESCAPPRVPGTRD</sequence>
<dbReference type="SUPFAM" id="SSF53822">
    <property type="entry name" value="Periplasmic binding protein-like I"/>
    <property type="match status" value="1"/>
</dbReference>
<dbReference type="Pfam" id="PF13377">
    <property type="entry name" value="Peripla_BP_3"/>
    <property type="match status" value="1"/>
</dbReference>
<dbReference type="SMART" id="SM00354">
    <property type="entry name" value="HTH_LACI"/>
    <property type="match status" value="1"/>
</dbReference>
<accession>A0A9D1W511</accession>
<dbReference type="InterPro" id="IPR010982">
    <property type="entry name" value="Lambda_DNA-bd_dom_sf"/>
</dbReference>
<comment type="caution">
    <text evidence="5">The sequence shown here is derived from an EMBL/GenBank/DDBJ whole genome shotgun (WGS) entry which is preliminary data.</text>
</comment>